<evidence type="ECO:0000313" key="1">
    <source>
        <dbReference type="EMBL" id="CAK7335947.1"/>
    </source>
</evidence>
<dbReference type="EMBL" id="CAWUPB010000994">
    <property type="protein sequence ID" value="CAK7335947.1"/>
    <property type="molecule type" value="Genomic_DNA"/>
</dbReference>
<keyword evidence="2" id="KW-1185">Reference proteome</keyword>
<name>A0AAV1RI97_9ROSI</name>
<accession>A0AAV1RI97</accession>
<gene>
    <name evidence="1" type="ORF">DCAF_LOCUS10951</name>
</gene>
<reference evidence="1 2" key="1">
    <citation type="submission" date="2024-01" db="EMBL/GenBank/DDBJ databases">
        <authorList>
            <person name="Waweru B."/>
        </authorList>
    </citation>
    <scope>NUCLEOTIDE SEQUENCE [LARGE SCALE GENOMIC DNA]</scope>
</reference>
<dbReference type="AlphaFoldDB" id="A0AAV1RI97"/>
<organism evidence="1 2">
    <name type="scientific">Dovyalis caffra</name>
    <dbReference type="NCBI Taxonomy" id="77055"/>
    <lineage>
        <taxon>Eukaryota</taxon>
        <taxon>Viridiplantae</taxon>
        <taxon>Streptophyta</taxon>
        <taxon>Embryophyta</taxon>
        <taxon>Tracheophyta</taxon>
        <taxon>Spermatophyta</taxon>
        <taxon>Magnoliopsida</taxon>
        <taxon>eudicotyledons</taxon>
        <taxon>Gunneridae</taxon>
        <taxon>Pentapetalae</taxon>
        <taxon>rosids</taxon>
        <taxon>fabids</taxon>
        <taxon>Malpighiales</taxon>
        <taxon>Salicaceae</taxon>
        <taxon>Flacourtieae</taxon>
        <taxon>Dovyalis</taxon>
    </lineage>
</organism>
<sequence>MANKTTSLGNLLNHLRKLFGDGILLRSKRIFVEEFKNAIGKFLLKLSSDGDVYEFKVGGMDGSRIRHVKLDMSTCGDNVDGKNDDYEMVYRNNMMRNAYNIILKSQGNIKAREIVQDGLKKIDKDIENELAKLRM</sequence>
<proteinExistence type="predicted"/>
<protein>
    <submittedName>
        <fullName evidence="1">Uncharacterized protein</fullName>
    </submittedName>
</protein>
<dbReference type="Proteomes" id="UP001314170">
    <property type="component" value="Unassembled WGS sequence"/>
</dbReference>
<evidence type="ECO:0000313" key="2">
    <source>
        <dbReference type="Proteomes" id="UP001314170"/>
    </source>
</evidence>
<comment type="caution">
    <text evidence="1">The sequence shown here is derived from an EMBL/GenBank/DDBJ whole genome shotgun (WGS) entry which is preliminary data.</text>
</comment>